<dbReference type="InterPro" id="IPR029058">
    <property type="entry name" value="AB_hydrolase_fold"/>
</dbReference>
<dbReference type="InterPro" id="IPR000847">
    <property type="entry name" value="LysR_HTH_N"/>
</dbReference>
<dbReference type="PROSITE" id="PS50931">
    <property type="entry name" value="HTH_LYSR"/>
    <property type="match status" value="1"/>
</dbReference>
<accession>A0ABZ1YMA6</accession>
<dbReference type="PRINTS" id="PR00039">
    <property type="entry name" value="HTHLYSR"/>
</dbReference>
<dbReference type="InterPro" id="IPR050300">
    <property type="entry name" value="GDXG_lipolytic_enzyme"/>
</dbReference>
<name>A0ABZ1YMA6_9NOCA</name>
<evidence type="ECO:0000256" key="1">
    <source>
        <dbReference type="ARBA" id="ARBA00010515"/>
    </source>
</evidence>
<dbReference type="InterPro" id="IPR013094">
    <property type="entry name" value="AB_hydrolase_3"/>
</dbReference>
<dbReference type="Gene3D" id="3.40.50.1820">
    <property type="entry name" value="alpha/beta hydrolase"/>
    <property type="match status" value="1"/>
</dbReference>
<dbReference type="Pfam" id="PF07859">
    <property type="entry name" value="Abhydrolase_3"/>
    <property type="match status" value="1"/>
</dbReference>
<comment type="similarity">
    <text evidence="1">Belongs to the 'GDXG' lipolytic enzyme family.</text>
</comment>
<evidence type="ECO:0000313" key="4">
    <source>
        <dbReference type="EMBL" id="WUV44303.1"/>
    </source>
</evidence>
<dbReference type="PANTHER" id="PTHR48081">
    <property type="entry name" value="AB HYDROLASE SUPERFAMILY PROTEIN C4A8.06C"/>
    <property type="match status" value="1"/>
</dbReference>
<dbReference type="RefSeq" id="WP_327097715.1">
    <property type="nucleotide sequence ID" value="NZ_CP109149.1"/>
</dbReference>
<proteinExistence type="inferred from homology"/>
<protein>
    <submittedName>
        <fullName evidence="4">Alpha/beta hydrolase fold domain-containing protein</fullName>
    </submittedName>
</protein>
<dbReference type="InterPro" id="IPR036390">
    <property type="entry name" value="WH_DNA-bd_sf"/>
</dbReference>
<reference evidence="4" key="1">
    <citation type="submission" date="2022-10" db="EMBL/GenBank/DDBJ databases">
        <title>The complete genomes of actinobacterial strains from the NBC collection.</title>
        <authorList>
            <person name="Joergensen T.S."/>
            <person name="Alvarez Arevalo M."/>
            <person name="Sterndorff E.B."/>
            <person name="Faurdal D."/>
            <person name="Vuksanovic O."/>
            <person name="Mourched A.-S."/>
            <person name="Charusanti P."/>
            <person name="Shaw S."/>
            <person name="Blin K."/>
            <person name="Weber T."/>
        </authorList>
    </citation>
    <scope>NUCLEOTIDE SEQUENCE</scope>
    <source>
        <strain evidence="4">NBC_01482</strain>
    </source>
</reference>
<organism evidence="4 5">
    <name type="scientific">Nocardia vinacea</name>
    <dbReference type="NCBI Taxonomy" id="96468"/>
    <lineage>
        <taxon>Bacteria</taxon>
        <taxon>Bacillati</taxon>
        <taxon>Actinomycetota</taxon>
        <taxon>Actinomycetes</taxon>
        <taxon>Mycobacteriales</taxon>
        <taxon>Nocardiaceae</taxon>
        <taxon>Nocardia</taxon>
    </lineage>
</organism>
<evidence type="ECO:0000313" key="5">
    <source>
        <dbReference type="Proteomes" id="UP001432062"/>
    </source>
</evidence>
<dbReference type="EMBL" id="CP109441">
    <property type="protein sequence ID" value="WUV44303.1"/>
    <property type="molecule type" value="Genomic_DNA"/>
</dbReference>
<sequence length="410" mass="44480">MSSQSDESMSVAPTTLPTTPDAIELRHLRAFVTVAEELNFGRAAARLYVSQPALSRQIRALERLIGCDLLRRTTHQVELTLAGEALLDRARRILEGVDEAVVATRAVGGELLAHITRYWELLGAADAELHAMRTAYEDLHAQFPAPPEISIRPITAGGVSSLLLTPARPDAGTVLYLHGGGYIAGSAFGYRALAGALTAAANTTTLVLDYRLAPEHPYPAAVEDALRGYRWLLETGTDPGRITLTGDSIGAHLILCTLLRIREEQLPMPAAAVLLCPGIDLHCPEHSESEPAPEPTQARFHQRIIGDYLAGHSDDNPFVAPLLADLTGLPPMLIQASTGDNHLTDAHRLTDHARAHDVAISLELYPVDTHNFHIFWSFLPEAADALRAAGRFIQDHTADIHAHPRVRHSA</sequence>
<dbReference type="Proteomes" id="UP001432062">
    <property type="component" value="Chromosome"/>
</dbReference>
<feature type="domain" description="HTH lysR-type" evidence="3">
    <location>
        <begin position="23"/>
        <end position="80"/>
    </location>
</feature>
<dbReference type="SUPFAM" id="SSF46785">
    <property type="entry name" value="Winged helix' DNA-binding domain"/>
    <property type="match status" value="1"/>
</dbReference>
<dbReference type="PANTHER" id="PTHR48081:SF30">
    <property type="entry name" value="ACETYL-HYDROLASE LIPR-RELATED"/>
    <property type="match status" value="1"/>
</dbReference>
<dbReference type="Pfam" id="PF00126">
    <property type="entry name" value="HTH_1"/>
    <property type="match status" value="1"/>
</dbReference>
<dbReference type="InterPro" id="IPR036388">
    <property type="entry name" value="WH-like_DNA-bd_sf"/>
</dbReference>
<gene>
    <name evidence="4" type="ORF">OG563_34795</name>
</gene>
<dbReference type="SUPFAM" id="SSF53474">
    <property type="entry name" value="alpha/beta-Hydrolases"/>
    <property type="match status" value="1"/>
</dbReference>
<evidence type="ECO:0000256" key="2">
    <source>
        <dbReference type="ARBA" id="ARBA00022801"/>
    </source>
</evidence>
<evidence type="ECO:0000259" key="3">
    <source>
        <dbReference type="PROSITE" id="PS50931"/>
    </source>
</evidence>
<keyword evidence="2 4" id="KW-0378">Hydrolase</keyword>
<dbReference type="Gene3D" id="1.10.10.10">
    <property type="entry name" value="Winged helix-like DNA-binding domain superfamily/Winged helix DNA-binding domain"/>
    <property type="match status" value="1"/>
</dbReference>
<dbReference type="GO" id="GO:0016787">
    <property type="term" value="F:hydrolase activity"/>
    <property type="evidence" value="ECO:0007669"/>
    <property type="project" value="UniProtKB-KW"/>
</dbReference>
<keyword evidence="5" id="KW-1185">Reference proteome</keyword>